<reference evidence="4 5" key="1">
    <citation type="submission" date="2023-06" db="EMBL/GenBank/DDBJ databases">
        <title>Rock-solubilizing bacteria, Microbacterium invictum, promotes re-establishment of vegetation in rocky wasteland by accelerating rock bio-weathering and reshaping soil bacterial community.</title>
        <authorList>
            <person name="Liu C."/>
        </authorList>
    </citation>
    <scope>NUCLEOTIDE SEQUENCE [LARGE SCALE GENOMIC DNA]</scope>
    <source>
        <strain evidence="4 5">X-18</strain>
    </source>
</reference>
<keyword evidence="2" id="KW-0472">Membrane</keyword>
<dbReference type="Proteomes" id="UP001324533">
    <property type="component" value="Chromosome"/>
</dbReference>
<dbReference type="GO" id="GO:0016787">
    <property type="term" value="F:hydrolase activity"/>
    <property type="evidence" value="ECO:0007669"/>
    <property type="project" value="UniProtKB-KW"/>
</dbReference>
<feature type="compositionally biased region" description="Low complexity" evidence="1">
    <location>
        <begin position="1"/>
        <end position="20"/>
    </location>
</feature>
<evidence type="ECO:0000256" key="2">
    <source>
        <dbReference type="SAM" id="Phobius"/>
    </source>
</evidence>
<dbReference type="EMBL" id="CP139779">
    <property type="protein sequence ID" value="WQB69514.1"/>
    <property type="molecule type" value="Genomic_DNA"/>
</dbReference>
<dbReference type="InterPro" id="IPR029059">
    <property type="entry name" value="AB_hydrolase_5"/>
</dbReference>
<dbReference type="InterPro" id="IPR029058">
    <property type="entry name" value="AB_hydrolase_fold"/>
</dbReference>
<feature type="region of interest" description="Disordered" evidence="1">
    <location>
        <begin position="1"/>
        <end position="21"/>
    </location>
</feature>
<feature type="domain" description="Alpha/beta hydrolase fold-5" evidence="3">
    <location>
        <begin position="96"/>
        <end position="251"/>
    </location>
</feature>
<name>A0ABZ0V8R9_9MICO</name>
<protein>
    <submittedName>
        <fullName evidence="4">Alpha/beta hydrolase</fullName>
    </submittedName>
</protein>
<dbReference type="Pfam" id="PF12695">
    <property type="entry name" value="Abhydrolase_5"/>
    <property type="match status" value="1"/>
</dbReference>
<dbReference type="Gene3D" id="3.40.50.1820">
    <property type="entry name" value="alpha/beta hydrolase"/>
    <property type="match status" value="1"/>
</dbReference>
<dbReference type="RefSeq" id="WP_322409636.1">
    <property type="nucleotide sequence ID" value="NZ_CP139779.1"/>
</dbReference>
<evidence type="ECO:0000313" key="5">
    <source>
        <dbReference type="Proteomes" id="UP001324533"/>
    </source>
</evidence>
<proteinExistence type="predicted"/>
<dbReference type="SUPFAM" id="SSF53474">
    <property type="entry name" value="alpha/beta-Hydrolases"/>
    <property type="match status" value="1"/>
</dbReference>
<organism evidence="4 5">
    <name type="scientific">Microbacterium invictum</name>
    <dbReference type="NCBI Taxonomy" id="515415"/>
    <lineage>
        <taxon>Bacteria</taxon>
        <taxon>Bacillati</taxon>
        <taxon>Actinomycetota</taxon>
        <taxon>Actinomycetes</taxon>
        <taxon>Micrococcales</taxon>
        <taxon>Microbacteriaceae</taxon>
        <taxon>Microbacterium</taxon>
    </lineage>
</organism>
<evidence type="ECO:0000256" key="1">
    <source>
        <dbReference type="SAM" id="MobiDB-lite"/>
    </source>
</evidence>
<sequence>MSSGSSDRAADGSPASSDAAPHPRRRWRRVLAWVLGSIGVLFLLAVGGLVVWSQVGVMQAEAGPLADVQNDPGIRFTDTSTAVILEPSGGAGEVGLVYIPGAKVEAAAYAATMTDVVAEDGVTVVITKPWLNLAFFDLRPLSSFTDLVPGVQEWIVGGHSLGGVRACQLAGDADALALFASYCAGDISDSDLPVISIAGSEDGLSTPEKIAEARPLLPDDAVMTEIEGANHAAFGAYGPQAGDNEGSITLPEMRAELAGLLAPLVAALPR</sequence>
<accession>A0ABZ0V8R9</accession>
<gene>
    <name evidence="4" type="ORF">T9R20_12515</name>
</gene>
<feature type="transmembrane region" description="Helical" evidence="2">
    <location>
        <begin position="30"/>
        <end position="52"/>
    </location>
</feature>
<keyword evidence="2" id="KW-1133">Transmembrane helix</keyword>
<keyword evidence="2" id="KW-0812">Transmembrane</keyword>
<evidence type="ECO:0000259" key="3">
    <source>
        <dbReference type="Pfam" id="PF12695"/>
    </source>
</evidence>
<keyword evidence="4" id="KW-0378">Hydrolase</keyword>
<keyword evidence="5" id="KW-1185">Reference proteome</keyword>
<evidence type="ECO:0000313" key="4">
    <source>
        <dbReference type="EMBL" id="WQB69514.1"/>
    </source>
</evidence>